<keyword evidence="3" id="KW-1185">Reference proteome</keyword>
<evidence type="ECO:0000256" key="1">
    <source>
        <dbReference type="SAM" id="MobiDB-lite"/>
    </source>
</evidence>
<organism evidence="2 3">
    <name type="scientific">Alkalibacterium subtropicum</name>
    <dbReference type="NCBI Taxonomy" id="753702"/>
    <lineage>
        <taxon>Bacteria</taxon>
        <taxon>Bacillati</taxon>
        <taxon>Bacillota</taxon>
        <taxon>Bacilli</taxon>
        <taxon>Lactobacillales</taxon>
        <taxon>Carnobacteriaceae</taxon>
        <taxon>Alkalibacterium</taxon>
    </lineage>
</organism>
<dbReference type="EMBL" id="FOLT01000001">
    <property type="protein sequence ID" value="SFB90539.1"/>
    <property type="molecule type" value="Genomic_DNA"/>
</dbReference>
<evidence type="ECO:0000313" key="2">
    <source>
        <dbReference type="EMBL" id="SFB90539.1"/>
    </source>
</evidence>
<feature type="region of interest" description="Disordered" evidence="1">
    <location>
        <begin position="472"/>
        <end position="498"/>
    </location>
</feature>
<feature type="compositionally biased region" description="Acidic residues" evidence="1">
    <location>
        <begin position="477"/>
        <end position="486"/>
    </location>
</feature>
<evidence type="ECO:0000313" key="3">
    <source>
        <dbReference type="Proteomes" id="UP000199612"/>
    </source>
</evidence>
<dbReference type="Proteomes" id="UP000199612">
    <property type="component" value="Unassembled WGS sequence"/>
</dbReference>
<sequence>MDSKYLLSDNPATIAMALNKAIDEDNQSKAKENAKTGQRYYDYKHDILDNRIFYIDDNDVLQEDKNASNVKIPHAFFTEQVDQKVQYLLSNPVEIELEDEQFKKRLEEYYDEDFQLFLQEALEGASKKGHEYVFAKTNESDRLCFQVSDSINTFVVHDDNGKNKRIIRYYNKDIFREGKDITVTVAEVWDEKQVTFYVTDKNKRFKFDETRELNPRPHVIAKDEKGMLLKRSMDTLPFYRLSNNKAEKTDLEPIKALIDDYDLMAAFLSNNLQDFSEAIYVVRGFRGDDLSKLRQNIKAKKTVSVGSDGGVDVQTVAIPTEARKTKLEIDKDAIYKFGMAFDSTQVGDGNITNVVIKSRYALLDMKANKAEVRLRAMLKWINEMIVADINRRFNTSYKAQDIKVNIVREAMVNEKDIVEIERIEAETKQIIIESILAVAPRLDDENVLKLICEQFELDWEEVQLLIEEQGYSSGLQDDTDPPEEGVENAAAGQVAQGA</sequence>
<name>A0A1I1ETQ2_9LACT</name>
<proteinExistence type="predicted"/>
<dbReference type="InterPro" id="IPR021145">
    <property type="entry name" value="Portal_protein_SPP1_Gp6-like"/>
</dbReference>
<dbReference type="STRING" id="753702.SAMN04488102_101353"/>
<protein>
    <submittedName>
        <fullName evidence="2">Phage portal protein, SPP1 family</fullName>
    </submittedName>
</protein>
<gene>
    <name evidence="2" type="ORF">SAMN04488102_101353</name>
</gene>
<dbReference type="RefSeq" id="WP_091528152.1">
    <property type="nucleotide sequence ID" value="NZ_FOLT01000001.1"/>
</dbReference>
<dbReference type="AlphaFoldDB" id="A0A1I1ETQ2"/>
<dbReference type="OrthoDB" id="1697867at2"/>
<accession>A0A1I1ETQ2</accession>
<reference evidence="3" key="1">
    <citation type="submission" date="2016-10" db="EMBL/GenBank/DDBJ databases">
        <authorList>
            <person name="Varghese N."/>
            <person name="Submissions S."/>
        </authorList>
    </citation>
    <scope>NUCLEOTIDE SEQUENCE [LARGE SCALE GENOMIC DNA]</scope>
    <source>
        <strain evidence="3">DSM 23664</strain>
    </source>
</reference>
<dbReference type="Pfam" id="PF05133">
    <property type="entry name" value="SPP1_portal"/>
    <property type="match status" value="1"/>
</dbReference>